<dbReference type="PANTHER" id="PTHR47356">
    <property type="entry name" value="FAD-DEPENDENT MONOOXYGENASE ASQG-RELATED"/>
    <property type="match status" value="1"/>
</dbReference>
<dbReference type="GeneID" id="33572385"/>
<sequence>MCTSPSKMLNPDSFSVSTQGKPKVLIVGAGIAGLMLGILLERANIPYDIYERSAEVKTLGSAVYLGANITPLFKQIGIYDEFTARGKKCEHMDFFNEKRKPTFVMDFKASTFLGGSAGYIIPRSALYDLLLKQVPPHKLHMGKKILSTVQGDLGVQIRCSDGSFADGDILVGADGAYSGVRQNLYEQLKKEGKLPSCDDKALPYSCVCLVGQSSPMDPSVVPELTNPLCHYKNIVATDRRYSWSTYTAPDNVICWSVIQYLDGESAKLNDSFRNTEWGAEAAIAMCEDVWDFPLPGGNGNLTMGDIISNTPQNQISKAILEEKLFETWYHGRTVLIGDACHKVHPAGGQGAAVAMQDAVVLANWLNVLTSKSVKDVEKIFKEYKEESAPIAKLAFDHSRMIALISAKGVRASMVRCWIKNMPERQWKSLLSRVVCYRPQVSFLPLIKDTGTLTPCYQPSLEKTLAVLRDKGSKISINNDDHDGSETLCTPN</sequence>
<dbReference type="InParanoid" id="A0A1Y2GBP6"/>
<evidence type="ECO:0000256" key="1">
    <source>
        <dbReference type="ARBA" id="ARBA00007992"/>
    </source>
</evidence>
<comment type="similarity">
    <text evidence="1">Belongs to the paxM FAD-dependent monooxygenase family.</text>
</comment>
<dbReference type="PANTHER" id="PTHR47356:SF2">
    <property type="entry name" value="FAD-BINDING DOMAIN-CONTAINING PROTEIN-RELATED"/>
    <property type="match status" value="1"/>
</dbReference>
<comment type="caution">
    <text evidence="6">The sequence shown here is derived from an EMBL/GenBank/DDBJ whole genome shotgun (WGS) entry which is preliminary data.</text>
</comment>
<dbReference type="InterPro" id="IPR050562">
    <property type="entry name" value="FAD_mOase_fung"/>
</dbReference>
<proteinExistence type="inferred from homology"/>
<dbReference type="Proteomes" id="UP000193648">
    <property type="component" value="Unassembled WGS sequence"/>
</dbReference>
<dbReference type="Gene3D" id="3.50.50.60">
    <property type="entry name" value="FAD/NAD(P)-binding domain"/>
    <property type="match status" value="1"/>
</dbReference>
<dbReference type="GO" id="GO:0004497">
    <property type="term" value="F:monooxygenase activity"/>
    <property type="evidence" value="ECO:0007669"/>
    <property type="project" value="InterPro"/>
</dbReference>
<protein>
    <recommendedName>
        <fullName evidence="5">FAD-binding domain-containing protein</fullName>
    </recommendedName>
</protein>
<dbReference type="SUPFAM" id="SSF51905">
    <property type="entry name" value="FAD/NAD(P)-binding domain"/>
    <property type="match status" value="1"/>
</dbReference>
<dbReference type="PRINTS" id="PR00420">
    <property type="entry name" value="RNGMNOXGNASE"/>
</dbReference>
<name>A0A1Y2GBP6_9FUNG</name>
<dbReference type="InterPro" id="IPR036188">
    <property type="entry name" value="FAD/NAD-bd_sf"/>
</dbReference>
<dbReference type="GO" id="GO:0071949">
    <property type="term" value="F:FAD binding"/>
    <property type="evidence" value="ECO:0007669"/>
    <property type="project" value="InterPro"/>
</dbReference>
<dbReference type="OrthoDB" id="655030at2759"/>
<gene>
    <name evidence="6" type="ORF">BCR41DRAFT_425138</name>
</gene>
<organism evidence="6 7">
    <name type="scientific">Lobosporangium transversale</name>
    <dbReference type="NCBI Taxonomy" id="64571"/>
    <lineage>
        <taxon>Eukaryota</taxon>
        <taxon>Fungi</taxon>
        <taxon>Fungi incertae sedis</taxon>
        <taxon>Mucoromycota</taxon>
        <taxon>Mortierellomycotina</taxon>
        <taxon>Mortierellomycetes</taxon>
        <taxon>Mortierellales</taxon>
        <taxon>Mortierellaceae</taxon>
        <taxon>Lobosporangium</taxon>
    </lineage>
</organism>
<reference evidence="6 7" key="1">
    <citation type="submission" date="2016-07" db="EMBL/GenBank/DDBJ databases">
        <title>Pervasive Adenine N6-methylation of Active Genes in Fungi.</title>
        <authorList>
            <consortium name="DOE Joint Genome Institute"/>
            <person name="Mondo S.J."/>
            <person name="Dannebaum R.O."/>
            <person name="Kuo R.C."/>
            <person name="Labutti K."/>
            <person name="Haridas S."/>
            <person name="Kuo A."/>
            <person name="Salamov A."/>
            <person name="Ahrendt S.R."/>
            <person name="Lipzen A."/>
            <person name="Sullivan W."/>
            <person name="Andreopoulos W.B."/>
            <person name="Clum A."/>
            <person name="Lindquist E."/>
            <person name="Daum C."/>
            <person name="Ramamoorthy G.K."/>
            <person name="Gryganskyi A."/>
            <person name="Culley D."/>
            <person name="Magnuson J.K."/>
            <person name="James T.Y."/>
            <person name="O'Malley M.A."/>
            <person name="Stajich J.E."/>
            <person name="Spatafora J.W."/>
            <person name="Visel A."/>
            <person name="Grigoriev I.V."/>
        </authorList>
    </citation>
    <scope>NUCLEOTIDE SEQUENCE [LARGE SCALE GENOMIC DNA]</scope>
    <source>
        <strain evidence="6 7">NRRL 3116</strain>
    </source>
</reference>
<evidence type="ECO:0000313" key="6">
    <source>
        <dbReference type="EMBL" id="ORZ06302.1"/>
    </source>
</evidence>
<dbReference type="AlphaFoldDB" id="A0A1Y2GBP6"/>
<evidence type="ECO:0000256" key="4">
    <source>
        <dbReference type="ARBA" id="ARBA00023002"/>
    </source>
</evidence>
<evidence type="ECO:0000256" key="3">
    <source>
        <dbReference type="ARBA" id="ARBA00022827"/>
    </source>
</evidence>
<keyword evidence="3" id="KW-0274">FAD</keyword>
<evidence type="ECO:0000313" key="7">
    <source>
        <dbReference type="Proteomes" id="UP000193648"/>
    </source>
</evidence>
<dbReference type="STRING" id="64571.A0A1Y2GBP6"/>
<dbReference type="Pfam" id="PF01494">
    <property type="entry name" value="FAD_binding_3"/>
    <property type="match status" value="2"/>
</dbReference>
<keyword evidence="2" id="KW-0285">Flavoprotein</keyword>
<dbReference type="EMBL" id="MCFF01000046">
    <property type="protein sequence ID" value="ORZ06302.1"/>
    <property type="molecule type" value="Genomic_DNA"/>
</dbReference>
<accession>A0A1Y2GBP6</accession>
<feature type="domain" description="FAD-binding" evidence="5">
    <location>
        <begin position="309"/>
        <end position="396"/>
    </location>
</feature>
<keyword evidence="4" id="KW-0560">Oxidoreductase</keyword>
<feature type="domain" description="FAD-binding" evidence="5">
    <location>
        <begin position="23"/>
        <end position="193"/>
    </location>
</feature>
<keyword evidence="7" id="KW-1185">Reference proteome</keyword>
<evidence type="ECO:0000256" key="2">
    <source>
        <dbReference type="ARBA" id="ARBA00022630"/>
    </source>
</evidence>
<dbReference type="RefSeq" id="XP_021877465.1">
    <property type="nucleotide sequence ID" value="XM_022030544.1"/>
</dbReference>
<dbReference type="InterPro" id="IPR002938">
    <property type="entry name" value="FAD-bd"/>
</dbReference>
<evidence type="ECO:0000259" key="5">
    <source>
        <dbReference type="Pfam" id="PF01494"/>
    </source>
</evidence>